<dbReference type="Proteomes" id="UP000663854">
    <property type="component" value="Unassembled WGS sequence"/>
</dbReference>
<comment type="caution">
    <text evidence="2">The sequence shown here is derived from an EMBL/GenBank/DDBJ whole genome shotgun (WGS) entry which is preliminary data.</text>
</comment>
<gene>
    <name evidence="3" type="ORF">JXQ802_LOCUS35549</name>
    <name evidence="2" type="ORF">PYM288_LOCUS16390</name>
</gene>
<organism evidence="2 4">
    <name type="scientific">Rotaria sordida</name>
    <dbReference type="NCBI Taxonomy" id="392033"/>
    <lineage>
        <taxon>Eukaryota</taxon>
        <taxon>Metazoa</taxon>
        <taxon>Spiralia</taxon>
        <taxon>Gnathifera</taxon>
        <taxon>Rotifera</taxon>
        <taxon>Eurotatoria</taxon>
        <taxon>Bdelloidea</taxon>
        <taxon>Philodinida</taxon>
        <taxon>Philodinidae</taxon>
        <taxon>Rotaria</taxon>
    </lineage>
</organism>
<dbReference type="AlphaFoldDB" id="A0A814JBS3"/>
<proteinExistence type="predicted"/>
<evidence type="ECO:0000313" key="2">
    <source>
        <dbReference type="EMBL" id="CAF1035898.1"/>
    </source>
</evidence>
<keyword evidence="5" id="KW-1185">Reference proteome</keyword>
<name>A0A814JBS3_9BILA</name>
<dbReference type="Proteomes" id="UP000663870">
    <property type="component" value="Unassembled WGS sequence"/>
</dbReference>
<dbReference type="EMBL" id="CAJNOH010000424">
    <property type="protein sequence ID" value="CAF1035898.1"/>
    <property type="molecule type" value="Genomic_DNA"/>
</dbReference>
<protein>
    <submittedName>
        <fullName evidence="2">Uncharacterized protein</fullName>
    </submittedName>
</protein>
<evidence type="ECO:0000256" key="1">
    <source>
        <dbReference type="SAM" id="MobiDB-lite"/>
    </source>
</evidence>
<reference evidence="2" key="1">
    <citation type="submission" date="2021-02" db="EMBL/GenBank/DDBJ databases">
        <authorList>
            <person name="Nowell W R."/>
        </authorList>
    </citation>
    <scope>NUCLEOTIDE SEQUENCE</scope>
</reference>
<dbReference type="EMBL" id="CAJNOL010001763">
    <property type="protein sequence ID" value="CAF1415669.1"/>
    <property type="molecule type" value="Genomic_DNA"/>
</dbReference>
<accession>A0A814JBS3</accession>
<evidence type="ECO:0000313" key="4">
    <source>
        <dbReference type="Proteomes" id="UP000663854"/>
    </source>
</evidence>
<evidence type="ECO:0000313" key="5">
    <source>
        <dbReference type="Proteomes" id="UP000663870"/>
    </source>
</evidence>
<evidence type="ECO:0000313" key="3">
    <source>
        <dbReference type="EMBL" id="CAF1415669.1"/>
    </source>
</evidence>
<sequence length="475" mass="56254">MQAVKQEEIRQLFPRSELGNPIEIKSLACIGQLLNAMTDVGASILSHGEFVRLAIHRKLLYLENHDDYNFLNKLVDRSKPELLKLPFTIMGKGGRPHSLQVKQMLLQFGQFLPKETILHIFILVDSDLRSRDILDNEEKEYKKIQADLYDPKNPKKQTIKVQLYYHCWAAREWENWLLSNENLLYKMICDDEIYHKDEAIKRIRGRIQQHQSMESIFPTSDSFQHDQPMITTIGGASNAPRYPICKRRFESWLKDELKRHFQILLNKLTVSAMEGIENTSGNEEKDLQHKACVAFLTDNGINDDIMNKFGHLRERIEQYIGRQVRYENEEYKEERNGKKRQQKANARETGEEKKRRLETDSRKTNKAKECRDKWLTDRKLPKTIETTEVLNETIRKELTKWIDAKLFFHELRHGEDSTAQNKGLDSYWRQVFAMGESENNTYKRYFNSIDPQKPDEWPRDFNNLLEKFREFIQAP</sequence>
<feature type="region of interest" description="Disordered" evidence="1">
    <location>
        <begin position="330"/>
        <end position="363"/>
    </location>
</feature>
<feature type="compositionally biased region" description="Basic and acidic residues" evidence="1">
    <location>
        <begin position="345"/>
        <end position="363"/>
    </location>
</feature>